<dbReference type="InterPro" id="IPR007351">
    <property type="entry name" value="YjbR"/>
</dbReference>
<evidence type="ECO:0000313" key="2">
    <source>
        <dbReference type="Proteomes" id="UP000192726"/>
    </source>
</evidence>
<organism evidence="1 2">
    <name type="scientific">Streptomyces gilvosporeus</name>
    <dbReference type="NCBI Taxonomy" id="553510"/>
    <lineage>
        <taxon>Bacteria</taxon>
        <taxon>Bacillati</taxon>
        <taxon>Actinomycetota</taxon>
        <taxon>Actinomycetes</taxon>
        <taxon>Kitasatosporales</taxon>
        <taxon>Streptomycetaceae</taxon>
        <taxon>Streptomyces</taxon>
    </lineage>
</organism>
<dbReference type="PANTHER" id="PTHR35145">
    <property type="entry name" value="CYTOPLASMIC PROTEIN-RELATED"/>
    <property type="match status" value="1"/>
</dbReference>
<accession>A0A1V0U1J7</accession>
<dbReference type="AlphaFoldDB" id="A0A1V0U1J7"/>
<keyword evidence="2" id="KW-1185">Reference proteome</keyword>
<name>A0A1V0U1J7_9ACTN</name>
<dbReference type="Gene3D" id="3.90.1150.30">
    <property type="match status" value="1"/>
</dbReference>
<dbReference type="InterPro" id="IPR058532">
    <property type="entry name" value="YjbR/MT2646/Rv2570-like"/>
</dbReference>
<evidence type="ECO:0008006" key="3">
    <source>
        <dbReference type="Google" id="ProtNLM"/>
    </source>
</evidence>
<sequence length="129" mass="14698">MPPEEVAALALALPEVTEEEPYGPKRPVYKVGGSIFAMLAAATKAHPEQVTVKCEPHLALHLCQQHTAVRPWYQGRRWHWITVHLDEGTVPAEELTEMLHHAWECVVTDLPPATRERLHNLRHGQQRRP</sequence>
<proteinExistence type="predicted"/>
<dbReference type="RefSeq" id="WP_083109080.1">
    <property type="nucleotide sequence ID" value="NZ_CP020569.1"/>
</dbReference>
<dbReference type="OrthoDB" id="3194910at2"/>
<reference evidence="1 2" key="1">
    <citation type="submission" date="2017-04" db="EMBL/GenBank/DDBJ databases">
        <title>Complete Genome Sequence of Streptomyces gilvosporeus F607, a Capable Producer of Natamycin.</title>
        <authorList>
            <person name="Zong G."/>
            <person name="Zhong C."/>
            <person name="Fu J."/>
            <person name="Qin R."/>
            <person name="Cao G."/>
        </authorList>
    </citation>
    <scope>NUCLEOTIDE SEQUENCE [LARGE SCALE GENOMIC DNA]</scope>
    <source>
        <strain evidence="1 2">F607</strain>
    </source>
</reference>
<dbReference type="EMBL" id="CP020569">
    <property type="protein sequence ID" value="ARF58888.1"/>
    <property type="molecule type" value="Genomic_DNA"/>
</dbReference>
<dbReference type="STRING" id="553510.B1H19_36100"/>
<dbReference type="KEGG" id="sgv:B1H19_36100"/>
<dbReference type="Pfam" id="PF04237">
    <property type="entry name" value="YjbR"/>
    <property type="match status" value="1"/>
</dbReference>
<dbReference type="Proteomes" id="UP000192726">
    <property type="component" value="Chromosome"/>
</dbReference>
<evidence type="ECO:0000313" key="1">
    <source>
        <dbReference type="EMBL" id="ARF58888.1"/>
    </source>
</evidence>
<dbReference type="SUPFAM" id="SSF142906">
    <property type="entry name" value="YjbR-like"/>
    <property type="match status" value="1"/>
</dbReference>
<gene>
    <name evidence="1" type="ORF">B1H19_36100</name>
</gene>
<protein>
    <recommendedName>
        <fullName evidence="3">Cytoplasmic protein</fullName>
    </recommendedName>
</protein>
<dbReference type="PANTHER" id="PTHR35145:SF1">
    <property type="entry name" value="CYTOPLASMIC PROTEIN"/>
    <property type="match status" value="1"/>
</dbReference>
<dbReference type="InterPro" id="IPR038056">
    <property type="entry name" value="YjbR-like_sf"/>
</dbReference>